<dbReference type="InterPro" id="IPR000172">
    <property type="entry name" value="GMC_OxRdtase_N"/>
</dbReference>
<comment type="caution">
    <text evidence="5">The sequence shown here is derived from an EMBL/GenBank/DDBJ whole genome shotgun (WGS) entry which is preliminary data.</text>
</comment>
<evidence type="ECO:0000256" key="1">
    <source>
        <dbReference type="ARBA" id="ARBA00001974"/>
    </source>
</evidence>
<dbReference type="AlphaFoldDB" id="A0A8J2PC84"/>
<accession>A0A8J2PC84</accession>
<organism evidence="5 6">
    <name type="scientific">Allacma fusca</name>
    <dbReference type="NCBI Taxonomy" id="39272"/>
    <lineage>
        <taxon>Eukaryota</taxon>
        <taxon>Metazoa</taxon>
        <taxon>Ecdysozoa</taxon>
        <taxon>Arthropoda</taxon>
        <taxon>Hexapoda</taxon>
        <taxon>Collembola</taxon>
        <taxon>Symphypleona</taxon>
        <taxon>Sminthuridae</taxon>
        <taxon>Allacma</taxon>
    </lineage>
</organism>
<evidence type="ECO:0000256" key="3">
    <source>
        <dbReference type="ARBA" id="ARBA00022827"/>
    </source>
</evidence>
<name>A0A8J2PC84_9HEXA</name>
<keyword evidence="3" id="KW-0274">FAD</keyword>
<dbReference type="PANTHER" id="PTHR11552:SF147">
    <property type="entry name" value="CHOLINE DEHYDROGENASE, MITOCHONDRIAL"/>
    <property type="match status" value="1"/>
</dbReference>
<dbReference type="GO" id="GO:0050660">
    <property type="term" value="F:flavin adenine dinucleotide binding"/>
    <property type="evidence" value="ECO:0007669"/>
    <property type="project" value="InterPro"/>
</dbReference>
<evidence type="ECO:0000313" key="5">
    <source>
        <dbReference type="EMBL" id="CAG7817692.1"/>
    </source>
</evidence>
<evidence type="ECO:0000256" key="2">
    <source>
        <dbReference type="ARBA" id="ARBA00022630"/>
    </source>
</evidence>
<keyword evidence="2" id="KW-0285">Flavoprotein</keyword>
<proteinExistence type="predicted"/>
<dbReference type="EMBL" id="CAJVCH010400886">
    <property type="protein sequence ID" value="CAG7817692.1"/>
    <property type="molecule type" value="Genomic_DNA"/>
</dbReference>
<gene>
    <name evidence="5" type="ORF">AFUS01_LOCUS28243</name>
</gene>
<dbReference type="GO" id="GO:0016614">
    <property type="term" value="F:oxidoreductase activity, acting on CH-OH group of donors"/>
    <property type="evidence" value="ECO:0007669"/>
    <property type="project" value="InterPro"/>
</dbReference>
<comment type="cofactor">
    <cofactor evidence="1">
        <name>FAD</name>
        <dbReference type="ChEBI" id="CHEBI:57692"/>
    </cofactor>
</comment>
<dbReference type="InterPro" id="IPR012132">
    <property type="entry name" value="GMC_OxRdtase"/>
</dbReference>
<sequence length="294" mass="32813">MTLASNVFVASIPILISLYAEKYRQEDFAQTFPSDPVDLGLPVKEVFDFIIVGGGTAGCILANRLSESFTVLLLEAGGTPPPLQEVPLAFNFTKDHPDINFLYESVPQKRANLEDEGVILSTAGKMLGGSSSHHGMTYERGNPLDYDQWASVTGDESWSYKNVLEFFLKSEHYVGQLCLAKDQHGQNGPVHTEEERFSRGIDVWLRAGQELGFEIGDSNGPQKVGFSRTIFTKRNGRRESSYTSYIKPIEKDRKNLKIYRYSPVSQVGSEYNESMNNCSTSDGPCTKIIRIDRC</sequence>
<dbReference type="Proteomes" id="UP000708208">
    <property type="component" value="Unassembled WGS sequence"/>
</dbReference>
<evidence type="ECO:0000259" key="4">
    <source>
        <dbReference type="Pfam" id="PF00732"/>
    </source>
</evidence>
<keyword evidence="6" id="KW-1185">Reference proteome</keyword>
<protein>
    <recommendedName>
        <fullName evidence="4">Glucose-methanol-choline oxidoreductase N-terminal domain-containing protein</fullName>
    </recommendedName>
</protein>
<dbReference type="OrthoDB" id="269227at2759"/>
<dbReference type="Pfam" id="PF00732">
    <property type="entry name" value="GMC_oxred_N"/>
    <property type="match status" value="1"/>
</dbReference>
<reference evidence="5" key="1">
    <citation type="submission" date="2021-06" db="EMBL/GenBank/DDBJ databases">
        <authorList>
            <person name="Hodson N. C."/>
            <person name="Mongue J. A."/>
            <person name="Jaron S. K."/>
        </authorList>
    </citation>
    <scope>NUCLEOTIDE SEQUENCE</scope>
</reference>
<evidence type="ECO:0000313" key="6">
    <source>
        <dbReference type="Proteomes" id="UP000708208"/>
    </source>
</evidence>
<dbReference type="PANTHER" id="PTHR11552">
    <property type="entry name" value="GLUCOSE-METHANOL-CHOLINE GMC OXIDOREDUCTASE"/>
    <property type="match status" value="1"/>
</dbReference>
<feature type="domain" description="Glucose-methanol-choline oxidoreductase N-terminal" evidence="4">
    <location>
        <begin position="47"/>
        <end position="266"/>
    </location>
</feature>